<evidence type="ECO:0000259" key="2">
    <source>
        <dbReference type="Pfam" id="PF22262"/>
    </source>
</evidence>
<keyword evidence="4" id="KW-1185">Reference proteome</keyword>
<gene>
    <name evidence="3" type="ORF">ACFODU_06145</name>
</gene>
<protein>
    <submittedName>
        <fullName evidence="3">DUF6950 family protein</fullName>
    </submittedName>
</protein>
<evidence type="ECO:0000256" key="1">
    <source>
        <dbReference type="SAM" id="MobiDB-lite"/>
    </source>
</evidence>
<sequence>MTHHRRPDPRGTPRPGTLAERARRTEDVIERHRTKPFSWMGANCIRLARAQAVALGHKLPPVPPFRSALSARRALATRGAKSVGELLDKYFPRLPAPAFAIAGDLVTLPGEDGELEAVMIADGLGNLYGWHGAGNDRIVTVKLAMGGAIAAWRL</sequence>
<comment type="caution">
    <text evidence="3">The sequence shown here is derived from an EMBL/GenBank/DDBJ whole genome shotgun (WGS) entry which is preliminary data.</text>
</comment>
<dbReference type="InterPro" id="IPR053802">
    <property type="entry name" value="DUF6950"/>
</dbReference>
<reference evidence="4" key="1">
    <citation type="journal article" date="2019" name="Int. J. Syst. Evol. Microbiol.">
        <title>The Global Catalogue of Microorganisms (GCM) 10K type strain sequencing project: providing services to taxonomists for standard genome sequencing and annotation.</title>
        <authorList>
            <consortium name="The Broad Institute Genomics Platform"/>
            <consortium name="The Broad Institute Genome Sequencing Center for Infectious Disease"/>
            <person name="Wu L."/>
            <person name="Ma J."/>
        </authorList>
    </citation>
    <scope>NUCLEOTIDE SEQUENCE [LARGE SCALE GENOMIC DNA]</scope>
    <source>
        <strain evidence="4">KCTC 52607</strain>
    </source>
</reference>
<accession>A0ABV7E4B9</accession>
<evidence type="ECO:0000313" key="4">
    <source>
        <dbReference type="Proteomes" id="UP001595456"/>
    </source>
</evidence>
<dbReference type="EMBL" id="JBHRST010000008">
    <property type="protein sequence ID" value="MFC3097383.1"/>
    <property type="molecule type" value="Genomic_DNA"/>
</dbReference>
<dbReference type="Pfam" id="PF22262">
    <property type="entry name" value="DUF6950"/>
    <property type="match status" value="1"/>
</dbReference>
<feature type="region of interest" description="Disordered" evidence="1">
    <location>
        <begin position="1"/>
        <end position="23"/>
    </location>
</feature>
<name>A0ABV7E4B9_9SPHN</name>
<evidence type="ECO:0000313" key="3">
    <source>
        <dbReference type="EMBL" id="MFC3097383.1"/>
    </source>
</evidence>
<organism evidence="3 4">
    <name type="scientific">Alteraurantiacibacter palmitatis</name>
    <dbReference type="NCBI Taxonomy" id="2054628"/>
    <lineage>
        <taxon>Bacteria</taxon>
        <taxon>Pseudomonadati</taxon>
        <taxon>Pseudomonadota</taxon>
        <taxon>Alphaproteobacteria</taxon>
        <taxon>Sphingomonadales</taxon>
        <taxon>Erythrobacteraceae</taxon>
        <taxon>Alteraurantiacibacter</taxon>
    </lineage>
</organism>
<dbReference type="Proteomes" id="UP001595456">
    <property type="component" value="Unassembled WGS sequence"/>
</dbReference>
<feature type="domain" description="DUF6950" evidence="2">
    <location>
        <begin position="22"/>
        <end position="153"/>
    </location>
</feature>
<dbReference type="RefSeq" id="WP_336926169.1">
    <property type="nucleotide sequence ID" value="NZ_JBANRO010000006.1"/>
</dbReference>
<proteinExistence type="predicted"/>